<dbReference type="AlphaFoldDB" id="A0A3P3R6D7"/>
<proteinExistence type="predicted"/>
<evidence type="ECO:0000313" key="1">
    <source>
        <dbReference type="EMBL" id="RRJ28200.1"/>
    </source>
</evidence>
<reference evidence="1 2" key="1">
    <citation type="submission" date="2018-11" db="EMBL/GenBank/DDBJ databases">
        <title>Taxonoimc description of Halomarina strain SPP-AMP-1.</title>
        <authorList>
            <person name="Pal Y."/>
            <person name="Srinivasana K."/>
            <person name="Verma A."/>
            <person name="Kumar P."/>
        </authorList>
    </citation>
    <scope>NUCLEOTIDE SEQUENCE [LARGE SCALE GENOMIC DNA]</scope>
    <source>
        <strain evidence="1 2">SPP-AMP-1</strain>
    </source>
</reference>
<dbReference type="Proteomes" id="UP000282322">
    <property type="component" value="Unassembled WGS sequence"/>
</dbReference>
<dbReference type="OrthoDB" id="204348at2157"/>
<evidence type="ECO:0000313" key="2">
    <source>
        <dbReference type="Proteomes" id="UP000282322"/>
    </source>
</evidence>
<dbReference type="RefSeq" id="WP_124956697.1">
    <property type="nucleotide sequence ID" value="NZ_RRCH01000040.1"/>
</dbReference>
<dbReference type="Pfam" id="PF19113">
    <property type="entry name" value="DUF5799"/>
    <property type="match status" value="1"/>
</dbReference>
<sequence>MTERWTDRIVGARMAVDDEFEDRIQNSEFSRQQWGLVMTAVEFEIEHPGDPDRARIVANTDDLSAIMPELETVENISTMGSPARDQSGGILAAVKEMLGFDSSAVDDQKRETAEQLADEYARQLQQHLEQRGSWTEIRSLATDS</sequence>
<accession>A0A3P3R6D7</accession>
<dbReference type="InterPro" id="IPR043821">
    <property type="entry name" value="DUF5799"/>
</dbReference>
<dbReference type="EMBL" id="RRCH01000040">
    <property type="protein sequence ID" value="RRJ28200.1"/>
    <property type="molecule type" value="Genomic_DNA"/>
</dbReference>
<organism evidence="1 2">
    <name type="scientific">Halocatena pleomorpha</name>
    <dbReference type="NCBI Taxonomy" id="1785090"/>
    <lineage>
        <taxon>Archaea</taxon>
        <taxon>Methanobacteriati</taxon>
        <taxon>Methanobacteriota</taxon>
        <taxon>Stenosarchaea group</taxon>
        <taxon>Halobacteria</taxon>
        <taxon>Halobacteriales</taxon>
        <taxon>Natronomonadaceae</taxon>
        <taxon>Halocatena</taxon>
    </lineage>
</organism>
<name>A0A3P3R6D7_9EURY</name>
<gene>
    <name evidence="1" type="ORF">EIK79_16555</name>
</gene>
<comment type="caution">
    <text evidence="1">The sequence shown here is derived from an EMBL/GenBank/DDBJ whole genome shotgun (WGS) entry which is preliminary data.</text>
</comment>
<keyword evidence="2" id="KW-1185">Reference proteome</keyword>
<protein>
    <submittedName>
        <fullName evidence="1">Uncharacterized protein</fullName>
    </submittedName>
</protein>